<sequence length="78" mass="8796">MLREDLLSCGTVLHLSELPQDGFSDQDIKNLVLPFGKVSDLIVLRSRNEVRARKRGNSQNSHPEMGDLGNSHSEFWGF</sequence>
<dbReference type="Proteomes" id="UP000796761">
    <property type="component" value="Unassembled WGS sequence"/>
</dbReference>
<dbReference type="AlphaFoldDB" id="A0A8K1D5L8"/>
<evidence type="ECO:0000313" key="3">
    <source>
        <dbReference type="Proteomes" id="UP000796761"/>
    </source>
</evidence>
<evidence type="ECO:0000256" key="1">
    <source>
        <dbReference type="SAM" id="MobiDB-lite"/>
    </source>
</evidence>
<accession>A0A8K1D5L8</accession>
<protein>
    <submittedName>
        <fullName evidence="2">Uncharacterized protein</fullName>
    </submittedName>
</protein>
<organism evidence="2 3">
    <name type="scientific">Zosterops borbonicus</name>
    <dbReference type="NCBI Taxonomy" id="364589"/>
    <lineage>
        <taxon>Eukaryota</taxon>
        <taxon>Metazoa</taxon>
        <taxon>Chordata</taxon>
        <taxon>Craniata</taxon>
        <taxon>Vertebrata</taxon>
        <taxon>Euteleostomi</taxon>
        <taxon>Archelosauria</taxon>
        <taxon>Archosauria</taxon>
        <taxon>Dinosauria</taxon>
        <taxon>Saurischia</taxon>
        <taxon>Theropoda</taxon>
        <taxon>Coelurosauria</taxon>
        <taxon>Aves</taxon>
        <taxon>Neognathae</taxon>
        <taxon>Neoaves</taxon>
        <taxon>Telluraves</taxon>
        <taxon>Australaves</taxon>
        <taxon>Passeriformes</taxon>
        <taxon>Sylvioidea</taxon>
        <taxon>Zosteropidae</taxon>
        <taxon>Zosterops</taxon>
    </lineage>
</organism>
<feature type="region of interest" description="Disordered" evidence="1">
    <location>
        <begin position="52"/>
        <end position="78"/>
    </location>
</feature>
<dbReference type="InterPro" id="IPR012677">
    <property type="entry name" value="Nucleotide-bd_a/b_plait_sf"/>
</dbReference>
<evidence type="ECO:0000313" key="2">
    <source>
        <dbReference type="EMBL" id="TRZ04828.1"/>
    </source>
</evidence>
<proteinExistence type="predicted"/>
<dbReference type="EMBL" id="SWJQ01010423">
    <property type="protein sequence ID" value="TRZ04828.1"/>
    <property type="molecule type" value="Genomic_DNA"/>
</dbReference>
<keyword evidence="3" id="KW-1185">Reference proteome</keyword>
<dbReference type="OrthoDB" id="8949749at2759"/>
<dbReference type="SUPFAM" id="SSF54928">
    <property type="entry name" value="RNA-binding domain, RBD"/>
    <property type="match status" value="1"/>
</dbReference>
<name>A0A8K1D5L8_9PASS</name>
<dbReference type="InterPro" id="IPR035979">
    <property type="entry name" value="RBD_domain_sf"/>
</dbReference>
<dbReference type="Gene3D" id="3.30.70.330">
    <property type="match status" value="1"/>
</dbReference>
<comment type="caution">
    <text evidence="2">The sequence shown here is derived from an EMBL/GenBank/DDBJ whole genome shotgun (WGS) entry which is preliminary data.</text>
</comment>
<gene>
    <name evidence="2" type="ORF">HGM15179_022279</name>
</gene>
<dbReference type="GO" id="GO:0003676">
    <property type="term" value="F:nucleic acid binding"/>
    <property type="evidence" value="ECO:0007669"/>
    <property type="project" value="InterPro"/>
</dbReference>
<reference evidence="2" key="1">
    <citation type="submission" date="2019-04" db="EMBL/GenBank/DDBJ databases">
        <title>Genome assembly of Zosterops borbonicus 15179.</title>
        <authorList>
            <person name="Leroy T."/>
            <person name="Anselmetti Y."/>
            <person name="Tilak M.-K."/>
            <person name="Nabholz B."/>
        </authorList>
    </citation>
    <scope>NUCLEOTIDE SEQUENCE</scope>
    <source>
        <strain evidence="2">HGM_15179</strain>
        <tissue evidence="2">Muscle</tissue>
    </source>
</reference>